<proteinExistence type="inferred from homology"/>
<dbReference type="Proteomes" id="UP000179807">
    <property type="component" value="Unassembled WGS sequence"/>
</dbReference>
<keyword evidence="3" id="KW-0505">Motor protein</keyword>
<dbReference type="PANTHER" id="PTHR13183">
    <property type="entry name" value="AXONEMAL INNER ARM DYNEIN LIGHT CHAIN 28"/>
    <property type="match status" value="1"/>
</dbReference>
<evidence type="ECO:0000256" key="4">
    <source>
        <dbReference type="ARBA" id="ARBA00038114"/>
    </source>
</evidence>
<dbReference type="RefSeq" id="XP_068365688.1">
    <property type="nucleotide sequence ID" value="XM_068491367.1"/>
</dbReference>
<dbReference type="InterPro" id="IPR019347">
    <property type="entry name" value="Axonemal_dynein_light_chain"/>
</dbReference>
<evidence type="ECO:0000256" key="2">
    <source>
        <dbReference type="ARBA" id="ARBA00023054"/>
    </source>
</evidence>
<evidence type="ECO:0000256" key="1">
    <source>
        <dbReference type="ARBA" id="ARBA00023017"/>
    </source>
</evidence>
<dbReference type="EMBL" id="MLAK01000560">
    <property type="protein sequence ID" value="OHT12552.1"/>
    <property type="molecule type" value="Genomic_DNA"/>
</dbReference>
<evidence type="ECO:0000256" key="3">
    <source>
        <dbReference type="ARBA" id="ARBA00023175"/>
    </source>
</evidence>
<dbReference type="Pfam" id="PF10211">
    <property type="entry name" value="Ax_dynein_light"/>
    <property type="match status" value="1"/>
</dbReference>
<dbReference type="OrthoDB" id="273640at2759"/>
<evidence type="ECO:0000256" key="5">
    <source>
        <dbReference type="SAM" id="Coils"/>
    </source>
</evidence>
<keyword evidence="2 5" id="KW-0175">Coiled coil</keyword>
<dbReference type="GO" id="GO:0030286">
    <property type="term" value="C:dynein complex"/>
    <property type="evidence" value="ECO:0007669"/>
    <property type="project" value="UniProtKB-KW"/>
</dbReference>
<dbReference type="GO" id="GO:0045504">
    <property type="term" value="F:dynein heavy chain binding"/>
    <property type="evidence" value="ECO:0007669"/>
    <property type="project" value="TreeGrafter"/>
</dbReference>
<dbReference type="PANTHER" id="PTHR13183:SF0">
    <property type="entry name" value="AXONEMAL DYNEIN LIGHT INTERMEDIATE POLYPEPTIDE 1"/>
    <property type="match status" value="1"/>
</dbReference>
<dbReference type="AlphaFoldDB" id="A0A1J4KNQ7"/>
<comment type="caution">
    <text evidence="6">The sequence shown here is derived from an EMBL/GenBank/DDBJ whole genome shotgun (WGS) entry which is preliminary data.</text>
</comment>
<reference evidence="6" key="1">
    <citation type="submission" date="2016-10" db="EMBL/GenBank/DDBJ databases">
        <authorList>
            <person name="Benchimol M."/>
            <person name="Almeida L.G."/>
            <person name="Vasconcelos A.T."/>
            <person name="Perreira-Neves A."/>
            <person name="Rosa I.A."/>
            <person name="Tasca T."/>
            <person name="Bogo M.R."/>
            <person name="de Souza W."/>
        </authorList>
    </citation>
    <scope>NUCLEOTIDE SEQUENCE [LARGE SCALE GENOMIC DNA]</scope>
    <source>
        <strain evidence="6">K</strain>
    </source>
</reference>
<comment type="similarity">
    <text evidence="4">Belongs to the inner dynein arm light chain family.</text>
</comment>
<dbReference type="GO" id="GO:0005930">
    <property type="term" value="C:axoneme"/>
    <property type="evidence" value="ECO:0007669"/>
    <property type="project" value="TreeGrafter"/>
</dbReference>
<accession>A0A1J4KNQ7</accession>
<dbReference type="VEuPathDB" id="TrichDB:TRFO_03550"/>
<protein>
    <submittedName>
        <fullName evidence="6">28 kDa inner dynein arm light chain, axonemal</fullName>
    </submittedName>
</protein>
<keyword evidence="1" id="KW-0243">Dynein</keyword>
<name>A0A1J4KNQ7_9EUKA</name>
<evidence type="ECO:0000313" key="7">
    <source>
        <dbReference type="Proteomes" id="UP000179807"/>
    </source>
</evidence>
<gene>
    <name evidence="6" type="primary">IDA4</name>
    <name evidence="6" type="ORF">TRFO_03550</name>
</gene>
<evidence type="ECO:0000313" key="6">
    <source>
        <dbReference type="EMBL" id="OHT12552.1"/>
    </source>
</evidence>
<sequence>MPVEAPKEDFVKKEISIEEAQNSAITRDVINSILPPRQYEKDGKWVIQYVSIHPATRGDVVKTQAQLDKELQINHALETGLCPIRSELYAQCFDEIIRQVAIDCSPRGLLLLKLRDELNMTINCYRSLYESALEWGVRKTSIEGDFKSKTKEENKSLKKEIEELKIKNNEMMEKIETMKKNYEEEIKEKKKHHQKEIEGLNNEINKLWEELRNMLVSK</sequence>
<dbReference type="GeneID" id="94826071"/>
<feature type="coiled-coil region" evidence="5">
    <location>
        <begin position="147"/>
        <end position="210"/>
    </location>
</feature>
<organism evidence="6 7">
    <name type="scientific">Tritrichomonas foetus</name>
    <dbReference type="NCBI Taxonomy" id="1144522"/>
    <lineage>
        <taxon>Eukaryota</taxon>
        <taxon>Metamonada</taxon>
        <taxon>Parabasalia</taxon>
        <taxon>Tritrichomonadida</taxon>
        <taxon>Tritrichomonadidae</taxon>
        <taxon>Tritrichomonas</taxon>
    </lineage>
</organism>
<keyword evidence="7" id="KW-1185">Reference proteome</keyword>